<comment type="caution">
    <text evidence="1">The sequence shown here is derived from an EMBL/GenBank/DDBJ whole genome shotgun (WGS) entry which is preliminary data.</text>
</comment>
<sequence length="103" mass="11724">MLHKGQRISVQDTHKDMPAGHANGFLESFCGIIYEFQSIDQCNCIKGVVFIRKIFRMPMIYRHTAWQAASSELPHGRRRLQAGCLMALLTNPFEEMSGTAPHF</sequence>
<evidence type="ECO:0000313" key="2">
    <source>
        <dbReference type="Proteomes" id="UP001144372"/>
    </source>
</evidence>
<organism evidence="1 2">
    <name type="scientific">Desulforhabdus amnigena</name>
    <dbReference type="NCBI Taxonomy" id="40218"/>
    <lineage>
        <taxon>Bacteria</taxon>
        <taxon>Pseudomonadati</taxon>
        <taxon>Thermodesulfobacteriota</taxon>
        <taxon>Syntrophobacteria</taxon>
        <taxon>Syntrophobacterales</taxon>
        <taxon>Syntrophobacteraceae</taxon>
        <taxon>Desulforhabdus</taxon>
    </lineage>
</organism>
<proteinExistence type="predicted"/>
<dbReference type="Proteomes" id="UP001144372">
    <property type="component" value="Unassembled WGS sequence"/>
</dbReference>
<protein>
    <submittedName>
        <fullName evidence="1">Uncharacterized protein</fullName>
    </submittedName>
</protein>
<accession>A0A9W6FQL6</accession>
<name>A0A9W6FQL6_9BACT</name>
<dbReference type="AlphaFoldDB" id="A0A9W6FQL6"/>
<reference evidence="1" key="1">
    <citation type="submission" date="2022-12" db="EMBL/GenBank/DDBJ databases">
        <title>Reference genome sequencing for broad-spectrum identification of bacterial and archaeal isolates by mass spectrometry.</title>
        <authorList>
            <person name="Sekiguchi Y."/>
            <person name="Tourlousse D.M."/>
        </authorList>
    </citation>
    <scope>NUCLEOTIDE SEQUENCE</scope>
    <source>
        <strain evidence="1">ASRB1</strain>
    </source>
</reference>
<gene>
    <name evidence="1" type="ORF">DAMNIGENAA_00450</name>
</gene>
<dbReference type="EMBL" id="BSDR01000001">
    <property type="protein sequence ID" value="GLI32612.1"/>
    <property type="molecule type" value="Genomic_DNA"/>
</dbReference>
<evidence type="ECO:0000313" key="1">
    <source>
        <dbReference type="EMBL" id="GLI32612.1"/>
    </source>
</evidence>
<keyword evidence="2" id="KW-1185">Reference proteome</keyword>